<evidence type="ECO:0000256" key="1">
    <source>
        <dbReference type="ARBA" id="ARBA00022884"/>
    </source>
</evidence>
<dbReference type="STRING" id="1890364.A0A2P6NP17"/>
<feature type="compositionally biased region" description="Polar residues" evidence="3">
    <location>
        <begin position="94"/>
        <end position="107"/>
    </location>
</feature>
<keyword evidence="1 2" id="KW-0694">RNA-binding</keyword>
<feature type="compositionally biased region" description="Low complexity" evidence="3">
    <location>
        <begin position="425"/>
        <end position="456"/>
    </location>
</feature>
<proteinExistence type="predicted"/>
<feature type="compositionally biased region" description="Basic and acidic residues" evidence="3">
    <location>
        <begin position="473"/>
        <end position="487"/>
    </location>
</feature>
<feature type="region of interest" description="Disordered" evidence="3">
    <location>
        <begin position="1"/>
        <end position="181"/>
    </location>
</feature>
<dbReference type="Gene3D" id="1.10.10.10">
    <property type="entry name" value="Winged helix-like DNA-binding domain superfamily/Winged helix DNA-binding domain"/>
    <property type="match status" value="1"/>
</dbReference>
<dbReference type="InterPro" id="IPR036388">
    <property type="entry name" value="WH-like_DNA-bd_sf"/>
</dbReference>
<feature type="compositionally biased region" description="Low complexity" evidence="3">
    <location>
        <begin position="343"/>
        <end position="357"/>
    </location>
</feature>
<dbReference type="SMART" id="SM00715">
    <property type="entry name" value="LA"/>
    <property type="match status" value="1"/>
</dbReference>
<dbReference type="GO" id="GO:0005829">
    <property type="term" value="C:cytosol"/>
    <property type="evidence" value="ECO:0007669"/>
    <property type="project" value="TreeGrafter"/>
</dbReference>
<accession>A0A2P6NP17</accession>
<protein>
    <submittedName>
        <fullName evidence="5">La-related protein 1B-like</fullName>
    </submittedName>
</protein>
<evidence type="ECO:0000256" key="3">
    <source>
        <dbReference type="SAM" id="MobiDB-lite"/>
    </source>
</evidence>
<dbReference type="AlphaFoldDB" id="A0A2P6NP17"/>
<dbReference type="PROSITE" id="PS50961">
    <property type="entry name" value="HTH_LA"/>
    <property type="match status" value="1"/>
</dbReference>
<sequence length="556" mass="59400">MSEDNQSKLPETSGDRTADLENTKTVSDQPLQNEADAGKEVTDLGIWPTLDQAAKSPEAEGAAAAKPDASAAASDASKKTNWVPMKGIAGATPHRQQNQVQGFVSTRGSGGRRPRNQEQKEGEAESTEEGSGDRAFTKGGRNRGNNRRGRLKGRGGRGQQRGGAVVPGTPGTRTIPATQMTAPTGYPVAPYLVTEESIREALQQQIEYYFSIENLCKDIYLRQHMDLEGWVPISVIAGFQRIQALSTDPQLLLDVSTKSTVLDVNGDKLRPKVDWKTWIIPGAQEPTNNAPATTPNTTSKTNGGKSNQQGQKPPRERNAVPPPPQQEKSNNTGAKAGPSYLKAVAASSTTAPQQAQTHPRKAAETKPSTTPSQKTSSPNLGQQTSGKQSTQQTPLTNSPSPASSPAIVESAKGKEQASQMSYRNVAATTVPPTTGATASIASPTVQSPVTPVTPAAGPSGTTTVTAKSQASVQERRGQNGRREKREEKEEEKEETDEEKKWTTATNRRKKTTTPKGRKFGNYQGRKEGKENKEVLEGENQVQEVQKPAPGTDAATA</sequence>
<keyword evidence="6" id="KW-1185">Reference proteome</keyword>
<feature type="compositionally biased region" description="Polar residues" evidence="3">
    <location>
        <begin position="299"/>
        <end position="311"/>
    </location>
</feature>
<feature type="compositionally biased region" description="Polar residues" evidence="3">
    <location>
        <begin position="459"/>
        <end position="472"/>
    </location>
</feature>
<dbReference type="Pfam" id="PF05383">
    <property type="entry name" value="La"/>
    <property type="match status" value="1"/>
</dbReference>
<feature type="compositionally biased region" description="Polar residues" evidence="3">
    <location>
        <begin position="394"/>
        <end position="403"/>
    </location>
</feature>
<dbReference type="EMBL" id="MDYQ01000041">
    <property type="protein sequence ID" value="PRP85701.1"/>
    <property type="molecule type" value="Genomic_DNA"/>
</dbReference>
<reference evidence="5 6" key="1">
    <citation type="journal article" date="2018" name="Genome Biol. Evol.">
        <title>Multiple Roots of Fruiting Body Formation in Amoebozoa.</title>
        <authorList>
            <person name="Hillmann F."/>
            <person name="Forbes G."/>
            <person name="Novohradska S."/>
            <person name="Ferling I."/>
            <person name="Riege K."/>
            <person name="Groth M."/>
            <person name="Westermann M."/>
            <person name="Marz M."/>
            <person name="Spaller T."/>
            <person name="Winckler T."/>
            <person name="Schaap P."/>
            <person name="Glockner G."/>
        </authorList>
    </citation>
    <scope>NUCLEOTIDE SEQUENCE [LARGE SCALE GENOMIC DNA]</scope>
    <source>
        <strain evidence="5 6">Jena</strain>
    </source>
</reference>
<dbReference type="InterPro" id="IPR036390">
    <property type="entry name" value="WH_DNA-bd_sf"/>
</dbReference>
<evidence type="ECO:0000256" key="2">
    <source>
        <dbReference type="PROSITE-ProRule" id="PRU00332"/>
    </source>
</evidence>
<feature type="domain" description="HTH La-type RNA-binding" evidence="4">
    <location>
        <begin position="192"/>
        <end position="281"/>
    </location>
</feature>
<feature type="compositionally biased region" description="Low complexity" evidence="3">
    <location>
        <begin position="53"/>
        <end position="75"/>
    </location>
</feature>
<dbReference type="GO" id="GO:0010494">
    <property type="term" value="C:cytoplasmic stress granule"/>
    <property type="evidence" value="ECO:0007669"/>
    <property type="project" value="TreeGrafter"/>
</dbReference>
<dbReference type="SUPFAM" id="SSF46785">
    <property type="entry name" value="Winged helix' DNA-binding domain"/>
    <property type="match status" value="1"/>
</dbReference>
<dbReference type="InParanoid" id="A0A2P6NP17"/>
<dbReference type="CDD" id="cd07323">
    <property type="entry name" value="LAM"/>
    <property type="match status" value="1"/>
</dbReference>
<dbReference type="InterPro" id="IPR045180">
    <property type="entry name" value="La_dom_prot"/>
</dbReference>
<organism evidence="5 6">
    <name type="scientific">Planoprotostelium fungivorum</name>
    <dbReference type="NCBI Taxonomy" id="1890364"/>
    <lineage>
        <taxon>Eukaryota</taxon>
        <taxon>Amoebozoa</taxon>
        <taxon>Evosea</taxon>
        <taxon>Variosea</taxon>
        <taxon>Cavosteliida</taxon>
        <taxon>Cavosteliaceae</taxon>
        <taxon>Planoprotostelium</taxon>
    </lineage>
</organism>
<dbReference type="InterPro" id="IPR006630">
    <property type="entry name" value="La_HTH"/>
</dbReference>
<evidence type="ECO:0000313" key="5">
    <source>
        <dbReference type="EMBL" id="PRP85701.1"/>
    </source>
</evidence>
<dbReference type="PANTHER" id="PTHR22792">
    <property type="entry name" value="LUPUS LA PROTEIN-RELATED"/>
    <property type="match status" value="1"/>
</dbReference>
<evidence type="ECO:0000313" key="6">
    <source>
        <dbReference type="Proteomes" id="UP000241769"/>
    </source>
</evidence>
<dbReference type="PANTHER" id="PTHR22792:SF132">
    <property type="entry name" value="LA-RELATED PROTEIN 1"/>
    <property type="match status" value="1"/>
</dbReference>
<comment type="caution">
    <text evidence="5">The sequence shown here is derived from an EMBL/GenBank/DDBJ whole genome shotgun (WGS) entry which is preliminary data.</text>
</comment>
<dbReference type="GO" id="GO:0003723">
    <property type="term" value="F:RNA binding"/>
    <property type="evidence" value="ECO:0007669"/>
    <property type="project" value="UniProtKB-UniRule"/>
</dbReference>
<feature type="compositionally biased region" description="Basic residues" evidence="3">
    <location>
        <begin position="506"/>
        <end position="518"/>
    </location>
</feature>
<evidence type="ECO:0000259" key="4">
    <source>
        <dbReference type="PROSITE" id="PS50961"/>
    </source>
</evidence>
<feature type="compositionally biased region" description="Polar residues" evidence="3">
    <location>
        <begin position="23"/>
        <end position="32"/>
    </location>
</feature>
<feature type="compositionally biased region" description="Polar residues" evidence="3">
    <location>
        <begin position="171"/>
        <end position="181"/>
    </location>
</feature>
<dbReference type="OrthoDB" id="340227at2759"/>
<name>A0A2P6NP17_9EUKA</name>
<feature type="compositionally biased region" description="Basic and acidic residues" evidence="3">
    <location>
        <begin position="13"/>
        <end position="22"/>
    </location>
</feature>
<gene>
    <name evidence="5" type="ORF">PROFUN_06535</name>
</gene>
<feature type="compositionally biased region" description="Low complexity" evidence="3">
    <location>
        <begin position="286"/>
        <end position="298"/>
    </location>
</feature>
<dbReference type="Proteomes" id="UP000241769">
    <property type="component" value="Unassembled WGS sequence"/>
</dbReference>
<feature type="region of interest" description="Disordered" evidence="3">
    <location>
        <begin position="280"/>
        <end position="556"/>
    </location>
</feature>
<feature type="compositionally biased region" description="Basic and acidic residues" evidence="3">
    <location>
        <begin position="524"/>
        <end position="535"/>
    </location>
</feature>
<feature type="compositionally biased region" description="Basic residues" evidence="3">
    <location>
        <begin position="140"/>
        <end position="155"/>
    </location>
</feature>
<dbReference type="GO" id="GO:0045727">
    <property type="term" value="P:positive regulation of translation"/>
    <property type="evidence" value="ECO:0007669"/>
    <property type="project" value="TreeGrafter"/>
</dbReference>
<feature type="compositionally biased region" description="Low complexity" evidence="3">
    <location>
        <begin position="365"/>
        <end position="393"/>
    </location>
</feature>